<feature type="transmembrane region" description="Helical" evidence="8">
    <location>
        <begin position="64"/>
        <end position="84"/>
    </location>
</feature>
<gene>
    <name evidence="10" type="primary">ybhR_31</name>
    <name evidence="10" type="ORF">SDC9_165998</name>
</gene>
<feature type="transmembrane region" description="Helical" evidence="8">
    <location>
        <begin position="114"/>
        <end position="134"/>
    </location>
</feature>
<evidence type="ECO:0000256" key="7">
    <source>
        <dbReference type="ARBA" id="ARBA00023136"/>
    </source>
</evidence>
<evidence type="ECO:0000313" key="10">
    <source>
        <dbReference type="EMBL" id="MPN18637.1"/>
    </source>
</evidence>
<dbReference type="Pfam" id="PF12698">
    <property type="entry name" value="ABC2_membrane_3"/>
    <property type="match status" value="1"/>
</dbReference>
<protein>
    <submittedName>
        <fullName evidence="10">Putative multidrug ABC transporter permease YbhR</fullName>
    </submittedName>
</protein>
<feature type="transmembrane region" description="Helical" evidence="8">
    <location>
        <begin position="235"/>
        <end position="253"/>
    </location>
</feature>
<dbReference type="PANTHER" id="PTHR30294">
    <property type="entry name" value="MEMBRANE COMPONENT OF ABC TRANSPORTER YHHJ-RELATED"/>
    <property type="match status" value="1"/>
</dbReference>
<accession>A0A645FW01</accession>
<evidence type="ECO:0000256" key="5">
    <source>
        <dbReference type="ARBA" id="ARBA00022692"/>
    </source>
</evidence>
<feature type="domain" description="ABC transmembrane type-2" evidence="9">
    <location>
        <begin position="24"/>
        <end position="256"/>
    </location>
</feature>
<name>A0A645FW01_9ZZZZ</name>
<evidence type="ECO:0000256" key="6">
    <source>
        <dbReference type="ARBA" id="ARBA00022989"/>
    </source>
</evidence>
<keyword evidence="7 8" id="KW-0472">Membrane</keyword>
<feature type="transmembrane region" description="Helical" evidence="8">
    <location>
        <begin position="173"/>
        <end position="192"/>
    </location>
</feature>
<dbReference type="InterPro" id="IPR051449">
    <property type="entry name" value="ABC-2_transporter_component"/>
</dbReference>
<dbReference type="GO" id="GO:0140359">
    <property type="term" value="F:ABC-type transporter activity"/>
    <property type="evidence" value="ECO:0007669"/>
    <property type="project" value="InterPro"/>
</dbReference>
<organism evidence="10">
    <name type="scientific">bioreactor metagenome</name>
    <dbReference type="NCBI Taxonomy" id="1076179"/>
    <lineage>
        <taxon>unclassified sequences</taxon>
        <taxon>metagenomes</taxon>
        <taxon>ecological metagenomes</taxon>
    </lineage>
</organism>
<keyword evidence="5 8" id="KW-0812">Transmembrane</keyword>
<keyword evidence="4" id="KW-1003">Cell membrane</keyword>
<keyword evidence="3" id="KW-0813">Transport</keyword>
<evidence type="ECO:0000259" key="9">
    <source>
        <dbReference type="PROSITE" id="PS51012"/>
    </source>
</evidence>
<evidence type="ECO:0000256" key="4">
    <source>
        <dbReference type="ARBA" id="ARBA00022475"/>
    </source>
</evidence>
<evidence type="ECO:0000256" key="2">
    <source>
        <dbReference type="ARBA" id="ARBA00007783"/>
    </source>
</evidence>
<comment type="subcellular location">
    <subcellularLocation>
        <location evidence="1">Cell membrane</location>
        <topology evidence="1">Multi-pass membrane protein</topology>
    </subcellularLocation>
</comment>
<comment type="caution">
    <text evidence="10">The sequence shown here is derived from an EMBL/GenBank/DDBJ whole genome shotgun (WGS) entry which is preliminary data.</text>
</comment>
<keyword evidence="6 8" id="KW-1133">Transmembrane helix</keyword>
<dbReference type="EMBL" id="VSSQ01066011">
    <property type="protein sequence ID" value="MPN18637.1"/>
    <property type="molecule type" value="Genomic_DNA"/>
</dbReference>
<reference evidence="10" key="1">
    <citation type="submission" date="2019-08" db="EMBL/GenBank/DDBJ databases">
        <authorList>
            <person name="Kucharzyk K."/>
            <person name="Murdoch R.W."/>
            <person name="Higgins S."/>
            <person name="Loffler F."/>
        </authorList>
    </citation>
    <scope>NUCLEOTIDE SEQUENCE</scope>
</reference>
<evidence type="ECO:0000256" key="3">
    <source>
        <dbReference type="ARBA" id="ARBA00022448"/>
    </source>
</evidence>
<dbReference type="PROSITE" id="PS51012">
    <property type="entry name" value="ABC_TM2"/>
    <property type="match status" value="1"/>
</dbReference>
<dbReference type="AlphaFoldDB" id="A0A645FW01"/>
<evidence type="ECO:0000256" key="8">
    <source>
        <dbReference type="SAM" id="Phobius"/>
    </source>
</evidence>
<dbReference type="PANTHER" id="PTHR30294:SF29">
    <property type="entry name" value="MULTIDRUG ABC TRANSPORTER PERMEASE YBHS-RELATED"/>
    <property type="match status" value="1"/>
</dbReference>
<proteinExistence type="inferred from homology"/>
<sequence length="257" mass="28651">MREKNAKVNISVNAVNGTRGAMGGAYLSSIISEFFSEKNVSGQSALIDVSTQTRYNPTMDYKKFMVPALMTMLLTMLCGFLPALNIVSEKEAGTIEQMNVTPIPKFTFILSKLIPYWIIGFIVLTIVIILAKIFYGVSPIGSLATFYLLASVFVLVVSGLGLVISNYSNTMQQAMFVMFFFMLVMIMMAGLFTPIDSMPGWAKIIAGFNPMRYFIEIMRMLYLKGSGLADLTRQIVALSLFAMTFNLWAIISYRKKN</sequence>
<dbReference type="GO" id="GO:0005886">
    <property type="term" value="C:plasma membrane"/>
    <property type="evidence" value="ECO:0007669"/>
    <property type="project" value="UniProtKB-SubCell"/>
</dbReference>
<comment type="similarity">
    <text evidence="2">Belongs to the ABC-2 integral membrane protein family.</text>
</comment>
<dbReference type="InterPro" id="IPR047817">
    <property type="entry name" value="ABC2_TM_bact-type"/>
</dbReference>
<feature type="transmembrane region" description="Helical" evidence="8">
    <location>
        <begin position="146"/>
        <end position="167"/>
    </location>
</feature>
<evidence type="ECO:0000256" key="1">
    <source>
        <dbReference type="ARBA" id="ARBA00004651"/>
    </source>
</evidence>
<dbReference type="InterPro" id="IPR013525">
    <property type="entry name" value="ABC2_TM"/>
</dbReference>